<dbReference type="PANTHER" id="PTHR20940">
    <property type="entry name" value="TETRA THYMOSIN"/>
    <property type="match status" value="1"/>
</dbReference>
<evidence type="ECO:0000256" key="2">
    <source>
        <dbReference type="ARBA" id="ARBA00009511"/>
    </source>
</evidence>
<feature type="compositionally biased region" description="Polar residues" evidence="5">
    <location>
        <begin position="1"/>
        <end position="10"/>
    </location>
</feature>
<feature type="compositionally biased region" description="Basic and acidic residues" evidence="5">
    <location>
        <begin position="14"/>
        <end position="38"/>
    </location>
</feature>
<gene>
    <name evidence="6" type="ORF">DdX_12861</name>
</gene>
<evidence type="ECO:0000256" key="5">
    <source>
        <dbReference type="SAM" id="MobiDB-lite"/>
    </source>
</evidence>
<dbReference type="Pfam" id="PF01290">
    <property type="entry name" value="Thymosin"/>
    <property type="match status" value="2"/>
</dbReference>
<keyword evidence="3" id="KW-0963">Cytoplasm</keyword>
<dbReference type="GO" id="GO:0005829">
    <property type="term" value="C:cytosol"/>
    <property type="evidence" value="ECO:0007669"/>
    <property type="project" value="TreeGrafter"/>
</dbReference>
<comment type="caution">
    <text evidence="6">The sequence shown here is derived from an EMBL/GenBank/DDBJ whole genome shotgun (WGS) entry which is preliminary data.</text>
</comment>
<dbReference type="GO" id="GO:0005856">
    <property type="term" value="C:cytoskeleton"/>
    <property type="evidence" value="ECO:0007669"/>
    <property type="project" value="UniProtKB-SubCell"/>
</dbReference>
<comment type="similarity">
    <text evidence="2">Belongs to the thymosin beta family.</text>
</comment>
<protein>
    <submittedName>
        <fullName evidence="6">Thymosin beta-4 family domain-containing protein</fullName>
    </submittedName>
</protein>
<dbReference type="GO" id="GO:0007015">
    <property type="term" value="P:actin filament organization"/>
    <property type="evidence" value="ECO:0007669"/>
    <property type="project" value="InterPro"/>
</dbReference>
<keyword evidence="4" id="KW-0206">Cytoskeleton</keyword>
<dbReference type="EMBL" id="JAKKPZ010000046">
    <property type="protein sequence ID" value="KAI1706651.1"/>
    <property type="molecule type" value="Genomic_DNA"/>
</dbReference>
<dbReference type="InterPro" id="IPR038386">
    <property type="entry name" value="Beta-thymosin_sf"/>
</dbReference>
<reference evidence="6" key="1">
    <citation type="submission" date="2022-01" db="EMBL/GenBank/DDBJ databases">
        <title>Genome Sequence Resource for Two Populations of Ditylenchus destructor, the Migratory Endoparasitic Phytonematode.</title>
        <authorList>
            <person name="Zhang H."/>
            <person name="Lin R."/>
            <person name="Xie B."/>
        </authorList>
    </citation>
    <scope>NUCLEOTIDE SEQUENCE</scope>
    <source>
        <strain evidence="6">BazhouSP</strain>
    </source>
</reference>
<evidence type="ECO:0000313" key="7">
    <source>
        <dbReference type="Proteomes" id="UP001201812"/>
    </source>
</evidence>
<proteinExistence type="inferred from homology"/>
<sequence>MSSQQEQKSPNLEELPKLPQDLKDDVDSPKQLKHVETHEKNVLPTKEDVEQEKQHEQFKAGIEKFDTHKLRQVSTEEKTVLPTPEDIAKEKGPQLAASFDKSQLKHVEPNVKTSVEIIEDGQ</sequence>
<keyword evidence="7" id="KW-1185">Reference proteome</keyword>
<evidence type="ECO:0000313" key="6">
    <source>
        <dbReference type="EMBL" id="KAI1706651.1"/>
    </source>
</evidence>
<evidence type="ECO:0000256" key="1">
    <source>
        <dbReference type="ARBA" id="ARBA00004245"/>
    </source>
</evidence>
<evidence type="ECO:0000256" key="4">
    <source>
        <dbReference type="ARBA" id="ARBA00023212"/>
    </source>
</evidence>
<dbReference type="Gene3D" id="1.20.5.520">
    <property type="entry name" value="Single helix bin"/>
    <property type="match status" value="2"/>
</dbReference>
<feature type="region of interest" description="Disordered" evidence="5">
    <location>
        <begin position="1"/>
        <end position="38"/>
    </location>
</feature>
<dbReference type="AlphaFoldDB" id="A0AAD4MUS8"/>
<dbReference type="SMART" id="SM00152">
    <property type="entry name" value="THY"/>
    <property type="match status" value="2"/>
</dbReference>
<organism evidence="6 7">
    <name type="scientific">Ditylenchus destructor</name>
    <dbReference type="NCBI Taxonomy" id="166010"/>
    <lineage>
        <taxon>Eukaryota</taxon>
        <taxon>Metazoa</taxon>
        <taxon>Ecdysozoa</taxon>
        <taxon>Nematoda</taxon>
        <taxon>Chromadorea</taxon>
        <taxon>Rhabditida</taxon>
        <taxon>Tylenchina</taxon>
        <taxon>Tylenchomorpha</taxon>
        <taxon>Sphaerularioidea</taxon>
        <taxon>Anguinidae</taxon>
        <taxon>Anguininae</taxon>
        <taxon>Ditylenchus</taxon>
    </lineage>
</organism>
<name>A0AAD4MUS8_9BILA</name>
<evidence type="ECO:0000256" key="3">
    <source>
        <dbReference type="ARBA" id="ARBA00022490"/>
    </source>
</evidence>
<dbReference type="GO" id="GO:0003785">
    <property type="term" value="F:actin monomer binding"/>
    <property type="evidence" value="ECO:0007669"/>
    <property type="project" value="InterPro"/>
</dbReference>
<dbReference type="PANTHER" id="PTHR20940:SF1">
    <property type="entry name" value="CIBOULOT, ISOFORM A"/>
    <property type="match status" value="1"/>
</dbReference>
<dbReference type="Proteomes" id="UP001201812">
    <property type="component" value="Unassembled WGS sequence"/>
</dbReference>
<dbReference type="InterPro" id="IPR001152">
    <property type="entry name" value="Beta-thymosin"/>
</dbReference>
<accession>A0AAD4MUS8</accession>
<comment type="subcellular location">
    <subcellularLocation>
        <location evidence="1">Cytoplasm</location>
        <location evidence="1">Cytoskeleton</location>
    </subcellularLocation>
</comment>